<dbReference type="STRING" id="930131.SAMN05216389_11649"/>
<dbReference type="EMBL" id="FOHE01000016">
    <property type="protein sequence ID" value="SET59707.1"/>
    <property type="molecule type" value="Genomic_DNA"/>
</dbReference>
<reference evidence="1 2" key="1">
    <citation type="submission" date="2016-10" db="EMBL/GenBank/DDBJ databases">
        <authorList>
            <person name="de Groot N.N."/>
        </authorList>
    </citation>
    <scope>NUCLEOTIDE SEQUENCE [LARGE SCALE GENOMIC DNA]</scope>
    <source>
        <strain evidence="1 2">IBRC-M 10780</strain>
    </source>
</reference>
<dbReference type="OrthoDB" id="9850341at2"/>
<evidence type="ECO:0000313" key="2">
    <source>
        <dbReference type="Proteomes" id="UP000198618"/>
    </source>
</evidence>
<proteinExistence type="predicted"/>
<name>A0A1I0FMV4_9BACI</name>
<dbReference type="Proteomes" id="UP000198618">
    <property type="component" value="Unassembled WGS sequence"/>
</dbReference>
<dbReference type="AlphaFoldDB" id="A0A1I0FMV4"/>
<gene>
    <name evidence="1" type="ORF">SAMN05216389_11649</name>
</gene>
<accession>A0A1I0FMV4</accession>
<sequence length="151" mass="18127">MGVFQKLFGSKKVEKKPLDYKKQLLSIMGEEDLNEEMWFRDLVMQTIDQLELDFTPEQVASRLKEWTETGRIPNRFAKEEFLNDIYQNHAEWVQEMSEIYFDVYQDRKTNQNMESFLNDQGDPYRSMSSFRVKQTYFALHSNFLNVISQII</sequence>
<protein>
    <submittedName>
        <fullName evidence="1">Uncharacterized protein</fullName>
    </submittedName>
</protein>
<dbReference type="RefSeq" id="WP_090871404.1">
    <property type="nucleotide sequence ID" value="NZ_FOHE01000016.1"/>
</dbReference>
<keyword evidence="2" id="KW-1185">Reference proteome</keyword>
<organism evidence="1 2">
    <name type="scientific">Oceanobacillus limi</name>
    <dbReference type="NCBI Taxonomy" id="930131"/>
    <lineage>
        <taxon>Bacteria</taxon>
        <taxon>Bacillati</taxon>
        <taxon>Bacillota</taxon>
        <taxon>Bacilli</taxon>
        <taxon>Bacillales</taxon>
        <taxon>Bacillaceae</taxon>
        <taxon>Oceanobacillus</taxon>
    </lineage>
</organism>
<evidence type="ECO:0000313" key="1">
    <source>
        <dbReference type="EMBL" id="SET59707.1"/>
    </source>
</evidence>